<evidence type="ECO:0000259" key="1">
    <source>
        <dbReference type="Pfam" id="PF00535"/>
    </source>
</evidence>
<dbReference type="Gene3D" id="3.90.550.10">
    <property type="entry name" value="Spore Coat Polysaccharide Biosynthesis Protein SpsA, Chain A"/>
    <property type="match status" value="1"/>
</dbReference>
<dbReference type="CDD" id="cd00761">
    <property type="entry name" value="Glyco_tranf_GTA_type"/>
    <property type="match status" value="1"/>
</dbReference>
<dbReference type="Pfam" id="PF00535">
    <property type="entry name" value="Glycos_transf_2"/>
    <property type="match status" value="1"/>
</dbReference>
<evidence type="ECO:0000313" key="3">
    <source>
        <dbReference type="Proteomes" id="UP000317977"/>
    </source>
</evidence>
<keyword evidence="2" id="KW-0328">Glycosyltransferase</keyword>
<keyword evidence="2" id="KW-0808">Transferase</keyword>
<dbReference type="InterPro" id="IPR029044">
    <property type="entry name" value="Nucleotide-diphossugar_trans"/>
</dbReference>
<dbReference type="InterPro" id="IPR001173">
    <property type="entry name" value="Glyco_trans_2-like"/>
</dbReference>
<dbReference type="GO" id="GO:0016757">
    <property type="term" value="F:glycosyltransferase activity"/>
    <property type="evidence" value="ECO:0007669"/>
    <property type="project" value="UniProtKB-KW"/>
</dbReference>
<feature type="domain" description="Glycosyltransferase 2-like" evidence="1">
    <location>
        <begin position="18"/>
        <end position="177"/>
    </location>
</feature>
<accession>A0A5C6F441</accession>
<gene>
    <name evidence="2" type="primary">epsJ</name>
    <name evidence="2" type="ORF">Poly59_15140</name>
</gene>
<dbReference type="AlphaFoldDB" id="A0A5C6F441"/>
<dbReference type="PANTHER" id="PTHR43685">
    <property type="entry name" value="GLYCOSYLTRANSFERASE"/>
    <property type="match status" value="1"/>
</dbReference>
<dbReference type="EC" id="2.4.-.-" evidence="2"/>
<dbReference type="EMBL" id="SJPX01000002">
    <property type="protein sequence ID" value="TWU55217.1"/>
    <property type="molecule type" value="Genomic_DNA"/>
</dbReference>
<organism evidence="2 3">
    <name type="scientific">Rubripirellula reticaptiva</name>
    <dbReference type="NCBI Taxonomy" id="2528013"/>
    <lineage>
        <taxon>Bacteria</taxon>
        <taxon>Pseudomonadati</taxon>
        <taxon>Planctomycetota</taxon>
        <taxon>Planctomycetia</taxon>
        <taxon>Pirellulales</taxon>
        <taxon>Pirellulaceae</taxon>
        <taxon>Rubripirellula</taxon>
    </lineage>
</organism>
<dbReference type="InterPro" id="IPR050834">
    <property type="entry name" value="Glycosyltransf_2"/>
</dbReference>
<proteinExistence type="predicted"/>
<reference evidence="2 3" key="1">
    <citation type="submission" date="2019-02" db="EMBL/GenBank/DDBJ databases">
        <title>Deep-cultivation of Planctomycetes and their phenomic and genomic characterization uncovers novel biology.</title>
        <authorList>
            <person name="Wiegand S."/>
            <person name="Jogler M."/>
            <person name="Boedeker C."/>
            <person name="Pinto D."/>
            <person name="Vollmers J."/>
            <person name="Rivas-Marin E."/>
            <person name="Kohn T."/>
            <person name="Peeters S.H."/>
            <person name="Heuer A."/>
            <person name="Rast P."/>
            <person name="Oberbeckmann S."/>
            <person name="Bunk B."/>
            <person name="Jeske O."/>
            <person name="Meyerdierks A."/>
            <person name="Storesund J.E."/>
            <person name="Kallscheuer N."/>
            <person name="Luecker S."/>
            <person name="Lage O.M."/>
            <person name="Pohl T."/>
            <person name="Merkel B.J."/>
            <person name="Hornburger P."/>
            <person name="Mueller R.-W."/>
            <person name="Bruemmer F."/>
            <person name="Labrenz M."/>
            <person name="Spormann A.M."/>
            <person name="Op Den Camp H."/>
            <person name="Overmann J."/>
            <person name="Amann R."/>
            <person name="Jetten M.S.M."/>
            <person name="Mascher T."/>
            <person name="Medema M.H."/>
            <person name="Devos D.P."/>
            <person name="Kaster A.-K."/>
            <person name="Ovreas L."/>
            <person name="Rohde M."/>
            <person name="Galperin M.Y."/>
            <person name="Jogler C."/>
        </authorList>
    </citation>
    <scope>NUCLEOTIDE SEQUENCE [LARGE SCALE GENOMIC DNA]</scope>
    <source>
        <strain evidence="2 3">Poly59</strain>
    </source>
</reference>
<dbReference type="OrthoDB" id="9772170at2"/>
<dbReference type="RefSeq" id="WP_146533448.1">
    <property type="nucleotide sequence ID" value="NZ_SJPX01000002.1"/>
</dbReference>
<name>A0A5C6F441_9BACT</name>
<evidence type="ECO:0000313" key="2">
    <source>
        <dbReference type="EMBL" id="TWU55217.1"/>
    </source>
</evidence>
<dbReference type="SUPFAM" id="SSF53448">
    <property type="entry name" value="Nucleotide-diphospho-sugar transferases"/>
    <property type="match status" value="1"/>
</dbReference>
<sequence length="310" mass="34818">MENEISDRNDWSGGPMFSVVIPAYNRVCLLREAIESVNSQLFSDYEIIVVDDGSTDGTSAFLDQISGSITVIRQLNAGPSTARNTGAMAAKGKYLAFLDSDDLWFPWTLGVFAHVARQRKNISCICGSCYDESVKSEMPEFLSPRPKIYDCYLLAAIEGRFAGAGMIAVRRDAFIDVGGFDISVRNGEDHDFLLRLGEKEGFAIVSRPFTLTRRLQPDSLTENTGHAITGIMRLIVNEKQGVYPGGRGKAKNRMFIISQHARSLAVMLLCERNFRDAFRIYSSTFRWHVSLRRFRFLVGFPMQLIVKTLR</sequence>
<dbReference type="PANTHER" id="PTHR43685:SF2">
    <property type="entry name" value="GLYCOSYLTRANSFERASE 2-LIKE DOMAIN-CONTAINING PROTEIN"/>
    <property type="match status" value="1"/>
</dbReference>
<comment type="caution">
    <text evidence="2">The sequence shown here is derived from an EMBL/GenBank/DDBJ whole genome shotgun (WGS) entry which is preliminary data.</text>
</comment>
<protein>
    <submittedName>
        <fullName evidence="2">Putative glycosyltransferase EpsJ</fullName>
        <ecNumber evidence="2">2.4.-.-</ecNumber>
    </submittedName>
</protein>
<keyword evidence="3" id="KW-1185">Reference proteome</keyword>
<dbReference type="Proteomes" id="UP000317977">
    <property type="component" value="Unassembled WGS sequence"/>
</dbReference>